<dbReference type="OrthoDB" id="341403at2759"/>
<dbReference type="PANTHER" id="PTHR47808:SF2">
    <property type="entry name" value="LEM DOMAIN-CONTAINING PROTEIN 2"/>
    <property type="match status" value="1"/>
</dbReference>
<sequence>MGPKQRKSLSSVSSQSYSNSPWKALTRIELYQVLDQCDIPVSSEKLLKGELIELLEGNLDEEECRKWLEYYEKPLPNSDFGLRKNDPSISNTIKKEVVVRERKSVPAYIAVANTNPDVLNSIQGSPLNEFNRSRTSRRRNSMYSHHSEGAKEGCEQKNLESVNGLKKDTLSDYCEANSTEFYGRDNYSNEDISGETDASSNDRPEARPYNSLGQRMISKGKMALKSVNSKMIVILVALCIFFALYNHYYYFFHEPNFCNSNIFTEKRQNSSNCIKCPPNGHCIDGNLKCNTQYKKAIKYLNNRWQIVCIYDNEAFDLAEEMLTFITNKLRKLRGNRACSGNSLYDIFFPDKRQNTKIVDFDRSVSLSEKEINDIIHLSFNYIEQNTVESAISIMWNSIKTGNSLTRYGLKVVKHKNPNLNSDSTSKNSDNQFIEEGSFIEALDSETSLICEAKLFIQKLVIILTGIIVVFLPLYLKIRRRRRKAELIRKIKAIICRENRKDTTTGLFVGPDSETILRLLRVEFPKYKKILNEQLVIEYCDELEHNDPNIHKTLMSESKHPFYWSSC</sequence>
<evidence type="ECO:0000256" key="1">
    <source>
        <dbReference type="ARBA" id="ARBA00004126"/>
    </source>
</evidence>
<dbReference type="GO" id="GO:0005783">
    <property type="term" value="C:endoplasmic reticulum"/>
    <property type="evidence" value="ECO:0007669"/>
    <property type="project" value="TreeGrafter"/>
</dbReference>
<evidence type="ECO:0000256" key="4">
    <source>
        <dbReference type="ARBA" id="ARBA00023136"/>
    </source>
</evidence>
<evidence type="ECO:0000256" key="5">
    <source>
        <dbReference type="ARBA" id="ARBA00023242"/>
    </source>
</evidence>
<dbReference type="AlphaFoldDB" id="A0A2P4Z0H6"/>
<keyword evidence="2 7" id="KW-0812">Transmembrane</keyword>
<feature type="transmembrane region" description="Helical" evidence="7">
    <location>
        <begin position="231"/>
        <end position="251"/>
    </location>
</feature>
<evidence type="ECO:0000313" key="9">
    <source>
        <dbReference type="EMBL" id="POM83480.1"/>
    </source>
</evidence>
<keyword evidence="3 7" id="KW-1133">Transmembrane helix</keyword>
<keyword evidence="10" id="KW-1185">Reference proteome</keyword>
<name>A0A2P4Z0H6_9CRYT</name>
<evidence type="ECO:0000256" key="2">
    <source>
        <dbReference type="ARBA" id="ARBA00022692"/>
    </source>
</evidence>
<dbReference type="GO" id="GO:0005637">
    <property type="term" value="C:nuclear inner membrane"/>
    <property type="evidence" value="ECO:0007669"/>
    <property type="project" value="InterPro"/>
</dbReference>
<dbReference type="VEuPathDB" id="CryptoDB:CmeUKMEL1_07605"/>
<proteinExistence type="predicted"/>
<evidence type="ECO:0000256" key="7">
    <source>
        <dbReference type="SAM" id="Phobius"/>
    </source>
</evidence>
<dbReference type="GO" id="GO:0071763">
    <property type="term" value="P:nuclear membrane organization"/>
    <property type="evidence" value="ECO:0007669"/>
    <property type="project" value="TreeGrafter"/>
</dbReference>
<accession>A0A2P4Z0H6</accession>
<dbReference type="PANTHER" id="PTHR47808">
    <property type="entry name" value="INNER NUCLEAR MEMBRANE PROTEIN HEH2-RELATED"/>
    <property type="match status" value="1"/>
</dbReference>
<feature type="compositionally biased region" description="Basic and acidic residues" evidence="6">
    <location>
        <begin position="145"/>
        <end position="155"/>
    </location>
</feature>
<dbReference type="Pfam" id="PF09402">
    <property type="entry name" value="MSC"/>
    <property type="match status" value="1"/>
</dbReference>
<evidence type="ECO:0000259" key="8">
    <source>
        <dbReference type="Pfam" id="PF09402"/>
    </source>
</evidence>
<keyword evidence="4 7" id="KW-0472">Membrane</keyword>
<dbReference type="InterPro" id="IPR044780">
    <property type="entry name" value="Heh2/Src1"/>
</dbReference>
<feature type="transmembrane region" description="Helical" evidence="7">
    <location>
        <begin position="454"/>
        <end position="475"/>
    </location>
</feature>
<evidence type="ECO:0000256" key="3">
    <source>
        <dbReference type="ARBA" id="ARBA00022989"/>
    </source>
</evidence>
<feature type="region of interest" description="Disordered" evidence="6">
    <location>
        <begin position="123"/>
        <end position="155"/>
    </location>
</feature>
<evidence type="ECO:0000256" key="6">
    <source>
        <dbReference type="SAM" id="MobiDB-lite"/>
    </source>
</evidence>
<dbReference type="Proteomes" id="UP000236928">
    <property type="component" value="Unassembled WGS sequence"/>
</dbReference>
<dbReference type="GO" id="GO:0003682">
    <property type="term" value="F:chromatin binding"/>
    <property type="evidence" value="ECO:0007669"/>
    <property type="project" value="InterPro"/>
</dbReference>
<feature type="domain" description="Man1/Src1-like C-terminal" evidence="8">
    <location>
        <begin position="271"/>
        <end position="488"/>
    </location>
</feature>
<dbReference type="GO" id="GO:0034399">
    <property type="term" value="C:nuclear periphery"/>
    <property type="evidence" value="ECO:0007669"/>
    <property type="project" value="TreeGrafter"/>
</dbReference>
<organism evidence="9 10">
    <name type="scientific">Cryptosporidium meleagridis</name>
    <dbReference type="NCBI Taxonomy" id="93969"/>
    <lineage>
        <taxon>Eukaryota</taxon>
        <taxon>Sar</taxon>
        <taxon>Alveolata</taxon>
        <taxon>Apicomplexa</taxon>
        <taxon>Conoidasida</taxon>
        <taxon>Coccidia</taxon>
        <taxon>Eucoccidiorida</taxon>
        <taxon>Eimeriorina</taxon>
        <taxon>Cryptosporidiidae</taxon>
        <taxon>Cryptosporidium</taxon>
    </lineage>
</organism>
<evidence type="ECO:0000313" key="10">
    <source>
        <dbReference type="Proteomes" id="UP000236928"/>
    </source>
</evidence>
<keyword evidence="5" id="KW-0539">Nucleus</keyword>
<comment type="subcellular location">
    <subcellularLocation>
        <location evidence="1">Nucleus membrane</location>
    </subcellularLocation>
</comment>
<dbReference type="EMBL" id="JIBK01000014">
    <property type="protein sequence ID" value="POM83480.1"/>
    <property type="molecule type" value="Genomic_DNA"/>
</dbReference>
<feature type="region of interest" description="Disordered" evidence="6">
    <location>
        <begin position="185"/>
        <end position="210"/>
    </location>
</feature>
<reference evidence="9 10" key="1">
    <citation type="submission" date="2014-04" db="EMBL/GenBank/DDBJ databases">
        <title>Comparative Genomics of Cryptosporidium Species.</title>
        <authorList>
            <person name="Silva J.C."/>
            <person name="Su Q."/>
            <person name="Chalmers R."/>
            <person name="Chibucos M.C."/>
            <person name="Elwin K."/>
            <person name="Godinez A."/>
            <person name="Guo F."/>
            <person name="Huynh K."/>
            <person name="Orvis J."/>
            <person name="Ott S."/>
            <person name="Sadzewicz L."/>
            <person name="Sengamalay N."/>
            <person name="Shetty A."/>
            <person name="Sun M."/>
            <person name="Tallon L."/>
            <person name="Xiao L."/>
            <person name="Zhang H."/>
            <person name="Fraser C.M."/>
            <person name="Zhu G."/>
            <person name="Kissinger J."/>
            <person name="Widmer G."/>
        </authorList>
    </citation>
    <scope>NUCLEOTIDE SEQUENCE [LARGE SCALE GENOMIC DNA]</scope>
    <source>
        <strain evidence="9 10">UKMEL1</strain>
    </source>
</reference>
<protein>
    <submittedName>
        <fullName evidence="9">Man1-Src1p-C-terminal domain protein</fullName>
    </submittedName>
</protein>
<gene>
    <name evidence="9" type="ORF">CmeUKMEL1_07605</name>
</gene>
<dbReference type="InterPro" id="IPR018996">
    <property type="entry name" value="Man1/Src1-like_C"/>
</dbReference>
<comment type="caution">
    <text evidence="9">The sequence shown here is derived from an EMBL/GenBank/DDBJ whole genome shotgun (WGS) entry which is preliminary data.</text>
</comment>